<dbReference type="STRING" id="62062.ENSHHUP00000055604"/>
<dbReference type="Proteomes" id="UP000314982">
    <property type="component" value="Unassembled WGS sequence"/>
</dbReference>
<feature type="domain" description="C2H2-type" evidence="9">
    <location>
        <begin position="234"/>
        <end position="261"/>
    </location>
</feature>
<dbReference type="GeneTree" id="ENSGT01150000286958"/>
<dbReference type="InterPro" id="IPR036236">
    <property type="entry name" value="Znf_C2H2_sf"/>
</dbReference>
<name>A0A4W5P3E2_9TELE</name>
<keyword evidence="6" id="KW-0539">Nucleus</keyword>
<dbReference type="PANTHER" id="PTHR16515">
    <property type="entry name" value="PR DOMAIN ZINC FINGER PROTEIN"/>
    <property type="match status" value="1"/>
</dbReference>
<evidence type="ECO:0000256" key="3">
    <source>
        <dbReference type="ARBA" id="ARBA00022737"/>
    </source>
</evidence>
<protein>
    <recommendedName>
        <fullName evidence="9">C2H2-type domain-containing protein</fullName>
    </recommendedName>
</protein>
<evidence type="ECO:0000256" key="5">
    <source>
        <dbReference type="ARBA" id="ARBA00022833"/>
    </source>
</evidence>
<dbReference type="Pfam" id="PF00096">
    <property type="entry name" value="zf-C2H2"/>
    <property type="match status" value="2"/>
</dbReference>
<feature type="domain" description="C2H2-type" evidence="9">
    <location>
        <begin position="318"/>
        <end position="339"/>
    </location>
</feature>
<reference evidence="10" key="3">
    <citation type="submission" date="2025-09" db="UniProtKB">
        <authorList>
            <consortium name="Ensembl"/>
        </authorList>
    </citation>
    <scope>IDENTIFICATION</scope>
</reference>
<evidence type="ECO:0000313" key="11">
    <source>
        <dbReference type="Proteomes" id="UP000314982"/>
    </source>
</evidence>
<keyword evidence="5" id="KW-0862">Zinc</keyword>
<keyword evidence="2" id="KW-0479">Metal-binding</keyword>
<dbReference type="Ensembl" id="ENSHHUT00000057532.1">
    <property type="protein sequence ID" value="ENSHHUP00000055604.1"/>
    <property type="gene ID" value="ENSHHUG00000033247.1"/>
</dbReference>
<keyword evidence="4 7" id="KW-0863">Zinc-finger</keyword>
<organism evidence="10 11">
    <name type="scientific">Hucho hucho</name>
    <name type="common">huchen</name>
    <dbReference type="NCBI Taxonomy" id="62062"/>
    <lineage>
        <taxon>Eukaryota</taxon>
        <taxon>Metazoa</taxon>
        <taxon>Chordata</taxon>
        <taxon>Craniata</taxon>
        <taxon>Vertebrata</taxon>
        <taxon>Euteleostomi</taxon>
        <taxon>Actinopterygii</taxon>
        <taxon>Neopterygii</taxon>
        <taxon>Teleostei</taxon>
        <taxon>Protacanthopterygii</taxon>
        <taxon>Salmoniformes</taxon>
        <taxon>Salmonidae</taxon>
        <taxon>Salmoninae</taxon>
        <taxon>Hucho</taxon>
    </lineage>
</organism>
<dbReference type="InterPro" id="IPR050331">
    <property type="entry name" value="Zinc_finger"/>
</dbReference>
<evidence type="ECO:0000313" key="10">
    <source>
        <dbReference type="Ensembl" id="ENSHHUP00000055604.1"/>
    </source>
</evidence>
<dbReference type="PROSITE" id="PS50157">
    <property type="entry name" value="ZINC_FINGER_C2H2_2"/>
    <property type="match status" value="4"/>
</dbReference>
<dbReference type="Pfam" id="PF13465">
    <property type="entry name" value="zf-H2C2_2"/>
    <property type="match status" value="1"/>
</dbReference>
<feature type="compositionally biased region" description="Basic and acidic residues" evidence="8">
    <location>
        <begin position="64"/>
        <end position="73"/>
    </location>
</feature>
<accession>A0A4W5P3E2</accession>
<reference evidence="11" key="1">
    <citation type="submission" date="2018-06" db="EMBL/GenBank/DDBJ databases">
        <title>Genome assembly of Danube salmon.</title>
        <authorList>
            <person name="Macqueen D.J."/>
            <person name="Gundappa M.K."/>
        </authorList>
    </citation>
    <scope>NUCLEOTIDE SEQUENCE [LARGE SCALE GENOMIC DNA]</scope>
</reference>
<dbReference type="PROSITE" id="PS00028">
    <property type="entry name" value="ZINC_FINGER_C2H2_1"/>
    <property type="match status" value="3"/>
</dbReference>
<feature type="domain" description="C2H2-type" evidence="9">
    <location>
        <begin position="262"/>
        <end position="289"/>
    </location>
</feature>
<dbReference type="InterPro" id="IPR013087">
    <property type="entry name" value="Znf_C2H2_type"/>
</dbReference>
<dbReference type="Gene3D" id="3.30.160.60">
    <property type="entry name" value="Classic Zinc Finger"/>
    <property type="match status" value="4"/>
</dbReference>
<comment type="subcellular location">
    <subcellularLocation>
        <location evidence="1">Nucleus</location>
    </subcellularLocation>
</comment>
<dbReference type="PANTHER" id="PTHR16515:SF49">
    <property type="entry name" value="GASTRULA ZINC FINGER PROTEIN XLCGF49.1-LIKE-RELATED"/>
    <property type="match status" value="1"/>
</dbReference>
<dbReference type="GO" id="GO:0008270">
    <property type="term" value="F:zinc ion binding"/>
    <property type="evidence" value="ECO:0007669"/>
    <property type="project" value="UniProtKB-KW"/>
</dbReference>
<evidence type="ECO:0000256" key="6">
    <source>
        <dbReference type="ARBA" id="ARBA00023242"/>
    </source>
</evidence>
<evidence type="ECO:0000256" key="4">
    <source>
        <dbReference type="ARBA" id="ARBA00022771"/>
    </source>
</evidence>
<dbReference type="FunFam" id="3.30.160.60:FF:000100">
    <property type="entry name" value="Zinc finger 45-like"/>
    <property type="match status" value="1"/>
</dbReference>
<keyword evidence="3" id="KW-0677">Repeat</keyword>
<dbReference type="AlphaFoldDB" id="A0A4W5P3E2"/>
<dbReference type="SUPFAM" id="SSF57667">
    <property type="entry name" value="beta-beta-alpha zinc fingers"/>
    <property type="match status" value="2"/>
</dbReference>
<evidence type="ECO:0000259" key="9">
    <source>
        <dbReference type="PROSITE" id="PS50157"/>
    </source>
</evidence>
<dbReference type="GO" id="GO:0005634">
    <property type="term" value="C:nucleus"/>
    <property type="evidence" value="ECO:0007669"/>
    <property type="project" value="UniProtKB-SubCell"/>
</dbReference>
<dbReference type="GO" id="GO:0010468">
    <property type="term" value="P:regulation of gene expression"/>
    <property type="evidence" value="ECO:0007669"/>
    <property type="project" value="TreeGrafter"/>
</dbReference>
<evidence type="ECO:0000256" key="1">
    <source>
        <dbReference type="ARBA" id="ARBA00004123"/>
    </source>
</evidence>
<evidence type="ECO:0000256" key="2">
    <source>
        <dbReference type="ARBA" id="ARBA00022723"/>
    </source>
</evidence>
<keyword evidence="11" id="KW-1185">Reference proteome</keyword>
<feature type="domain" description="C2H2-type" evidence="9">
    <location>
        <begin position="290"/>
        <end position="318"/>
    </location>
</feature>
<feature type="region of interest" description="Disordered" evidence="8">
    <location>
        <begin position="64"/>
        <end position="97"/>
    </location>
</feature>
<dbReference type="SMART" id="SM00355">
    <property type="entry name" value="ZnF_C2H2"/>
    <property type="match status" value="4"/>
</dbReference>
<evidence type="ECO:0000256" key="7">
    <source>
        <dbReference type="PROSITE-ProRule" id="PRU00042"/>
    </source>
</evidence>
<evidence type="ECO:0000256" key="8">
    <source>
        <dbReference type="SAM" id="MobiDB-lite"/>
    </source>
</evidence>
<reference evidence="10" key="2">
    <citation type="submission" date="2025-08" db="UniProtKB">
        <authorList>
            <consortium name="Ensembl"/>
        </authorList>
    </citation>
    <scope>IDENTIFICATION</scope>
</reference>
<dbReference type="FunFam" id="3.30.160.60:FF:001325">
    <property type="entry name" value="zinc finger protein 200"/>
    <property type="match status" value="1"/>
</dbReference>
<dbReference type="FunFam" id="3.30.160.60:FF:002343">
    <property type="entry name" value="Zinc finger protein 33A"/>
    <property type="match status" value="1"/>
</dbReference>
<sequence>MSKMQLLNMFLRERLTAAAVEIYGVVEKTIVEYQEEITRSKEENERLQKMLDMVIKPQVKLHRADPRQLHVSEEEVPLEQEWRRESSELTQSTEEQDLRTNLGEEQMQGPETHGHNIEFVFTPPCVKGDFVQDPWPSHLFQTQIVEDNETNNLSSTLVEHIKTEPGGGEDYGVLTSDPQLMFAVNAHCSAAPSENMHETEIGGLLQRKTKTGRPFRHIGTLSELKKRRALYERFRCHVCGKGFPARNGLGDHMTTHTGERPHSCHLCGKGFKVKSHLKEHIRVHTGEKPFVCPVCGKAFRQDAHMKGHLRGTHKEKPYRCHDCGESFSQMGEMQVHRTVCCGPIVMGPNLM</sequence>
<proteinExistence type="predicted"/>